<dbReference type="InterPro" id="IPR052356">
    <property type="entry name" value="Thiol_S-MT"/>
</dbReference>
<feature type="transmembrane region" description="Helical" evidence="1">
    <location>
        <begin position="25"/>
        <end position="46"/>
    </location>
</feature>
<dbReference type="Pfam" id="PF08241">
    <property type="entry name" value="Methyltransf_11"/>
    <property type="match status" value="1"/>
</dbReference>
<keyword evidence="1" id="KW-0812">Transmembrane</keyword>
<reference evidence="3" key="1">
    <citation type="submission" date="2023-04" db="EMBL/GenBank/DDBJ databases">
        <title>Black Yeasts Isolated from many extreme environments.</title>
        <authorList>
            <person name="Coleine C."/>
            <person name="Stajich J.E."/>
            <person name="Selbmann L."/>
        </authorList>
    </citation>
    <scope>NUCLEOTIDE SEQUENCE</scope>
    <source>
        <strain evidence="3">CCFEE 5312</strain>
    </source>
</reference>
<dbReference type="GO" id="GO:0008757">
    <property type="term" value="F:S-adenosylmethionine-dependent methyltransferase activity"/>
    <property type="evidence" value="ECO:0007669"/>
    <property type="project" value="InterPro"/>
</dbReference>
<evidence type="ECO:0000256" key="1">
    <source>
        <dbReference type="SAM" id="Phobius"/>
    </source>
</evidence>
<name>A0AAJ0GJY8_9PEZI</name>
<evidence type="ECO:0000259" key="2">
    <source>
        <dbReference type="Pfam" id="PF08241"/>
    </source>
</evidence>
<gene>
    <name evidence="3" type="ORF">LTR09_000613</name>
</gene>
<organism evidence="3 4">
    <name type="scientific">Extremus antarcticus</name>
    <dbReference type="NCBI Taxonomy" id="702011"/>
    <lineage>
        <taxon>Eukaryota</taxon>
        <taxon>Fungi</taxon>
        <taxon>Dikarya</taxon>
        <taxon>Ascomycota</taxon>
        <taxon>Pezizomycotina</taxon>
        <taxon>Dothideomycetes</taxon>
        <taxon>Dothideomycetidae</taxon>
        <taxon>Mycosphaerellales</taxon>
        <taxon>Extremaceae</taxon>
        <taxon>Extremus</taxon>
    </lineage>
</organism>
<feature type="domain" description="Methyltransferase type 11" evidence="2">
    <location>
        <begin position="92"/>
        <end position="195"/>
    </location>
</feature>
<dbReference type="EMBL" id="JAWDJX010000001">
    <property type="protein sequence ID" value="KAK3059047.1"/>
    <property type="molecule type" value="Genomic_DNA"/>
</dbReference>
<dbReference type="Proteomes" id="UP001271007">
    <property type="component" value="Unassembled WGS sequence"/>
</dbReference>
<accession>A0AAJ0GJY8</accession>
<dbReference type="SUPFAM" id="SSF53335">
    <property type="entry name" value="S-adenosyl-L-methionine-dependent methyltransferases"/>
    <property type="match status" value="1"/>
</dbReference>
<dbReference type="CDD" id="cd02440">
    <property type="entry name" value="AdoMet_MTases"/>
    <property type="match status" value="1"/>
</dbReference>
<dbReference type="InterPro" id="IPR013216">
    <property type="entry name" value="Methyltransf_11"/>
</dbReference>
<dbReference type="InterPro" id="IPR029063">
    <property type="entry name" value="SAM-dependent_MTases_sf"/>
</dbReference>
<protein>
    <recommendedName>
        <fullName evidence="2">Methyltransferase type 11 domain-containing protein</fullName>
    </recommendedName>
</protein>
<keyword evidence="1" id="KW-0472">Membrane</keyword>
<dbReference type="AlphaFoldDB" id="A0AAJ0GJY8"/>
<dbReference type="Gene3D" id="3.40.50.150">
    <property type="entry name" value="Vaccinia Virus protein VP39"/>
    <property type="match status" value="1"/>
</dbReference>
<evidence type="ECO:0000313" key="3">
    <source>
        <dbReference type="EMBL" id="KAK3059047.1"/>
    </source>
</evidence>
<keyword evidence="4" id="KW-1185">Reference proteome</keyword>
<dbReference type="PANTHER" id="PTHR45036">
    <property type="entry name" value="METHYLTRANSFERASE LIKE 7B"/>
    <property type="match status" value="1"/>
</dbReference>
<sequence length="273" mass="30787">MSSQSAPAPTTEEKGPINLLRPLLLMYYSLSYLPITIFHLLLSFQFSTFLSIDEFKDVWFARFWAFFGPMARDVSAPAVMPLLQKNARGVCLDIGPGSGQWLYLFQRANNPEITKIYGIEPNPGMHKALRENAVKAGLSDKYEIIGCGAEELQTKGGLDKESIDTIITVQCLCSIPTPEIIIKELYPMLKPGGQWLVYEHIKTKYQSDFVGYWQSGINVIWPHLFGGCSITRPTDEWLLQAGEWEEVKLRPVEGQGKYDTVPHVVGTLTKKRK</sequence>
<evidence type="ECO:0000313" key="4">
    <source>
        <dbReference type="Proteomes" id="UP001271007"/>
    </source>
</evidence>
<keyword evidence="1" id="KW-1133">Transmembrane helix</keyword>
<dbReference type="PANTHER" id="PTHR45036:SF1">
    <property type="entry name" value="METHYLTRANSFERASE LIKE 7A"/>
    <property type="match status" value="1"/>
</dbReference>
<proteinExistence type="predicted"/>
<comment type="caution">
    <text evidence="3">The sequence shown here is derived from an EMBL/GenBank/DDBJ whole genome shotgun (WGS) entry which is preliminary data.</text>
</comment>